<evidence type="ECO:0000256" key="2">
    <source>
        <dbReference type="SAM" id="MobiDB-lite"/>
    </source>
</evidence>
<dbReference type="PRINTS" id="PR01547">
    <property type="entry name" value="YEAST176DUF"/>
</dbReference>
<proteinExistence type="predicted"/>
<gene>
    <name evidence="4" type="ORF">STCU_08185</name>
</gene>
<evidence type="ECO:0000313" key="5">
    <source>
        <dbReference type="Proteomes" id="UP000015354"/>
    </source>
</evidence>
<dbReference type="GO" id="GO:0071230">
    <property type="term" value="P:cellular response to amino acid stimulus"/>
    <property type="evidence" value="ECO:0007669"/>
    <property type="project" value="TreeGrafter"/>
</dbReference>
<dbReference type="Pfam" id="PF14538">
    <property type="entry name" value="Raptor_N"/>
    <property type="match status" value="1"/>
</dbReference>
<evidence type="ECO:0000256" key="1">
    <source>
        <dbReference type="ARBA" id="ARBA00022737"/>
    </source>
</evidence>
<comment type="caution">
    <text evidence="4">The sequence shown here is derived from an EMBL/GenBank/DDBJ whole genome shotgun (WGS) entry which is preliminary data.</text>
</comment>
<dbReference type="GO" id="GO:0030674">
    <property type="term" value="F:protein-macromolecule adaptor activity"/>
    <property type="evidence" value="ECO:0007669"/>
    <property type="project" value="TreeGrafter"/>
</dbReference>
<dbReference type="GO" id="GO:0009267">
    <property type="term" value="P:cellular response to starvation"/>
    <property type="evidence" value="ECO:0007669"/>
    <property type="project" value="TreeGrafter"/>
</dbReference>
<dbReference type="GO" id="GO:0031931">
    <property type="term" value="C:TORC1 complex"/>
    <property type="evidence" value="ECO:0007669"/>
    <property type="project" value="InterPro"/>
</dbReference>
<dbReference type="Proteomes" id="UP000015354">
    <property type="component" value="Unassembled WGS sequence"/>
</dbReference>
<dbReference type="GO" id="GO:0010506">
    <property type="term" value="P:regulation of autophagy"/>
    <property type="evidence" value="ECO:0007669"/>
    <property type="project" value="TreeGrafter"/>
</dbReference>
<dbReference type="GO" id="GO:0030307">
    <property type="term" value="P:positive regulation of cell growth"/>
    <property type="evidence" value="ECO:0007669"/>
    <property type="project" value="TreeGrafter"/>
</dbReference>
<sequence length="542" mass="60618">MRVSHALLLMYLHIGNDPPDYPRLEPYAKYECWIDPMVAQFAPYTPQQARGGSDGIAEALEVQYRTAVLRGKDVGFLRVIEGNVESARAALVKARRLAHGNRVLVHYNGHGMPQATMLGEVWMFSRDRTHYVPLNILDMAELVHSPTVYVIDCNAAGWVLQRWYAERQHEQLQELRAHDLFICACAANEMLPLSPALPADLLTSCLTTPLKMALEWYIGFSQLKILLPHVTDDMIRSLPGDITDPCTPQGDLQLVLTAVTETVAWCAMEPAQFQYLLRQDGSTAALFRNAVLADWLIRAIGCTPVMHPPLSEEAHVHPIWELWVYTVERTVSQLPALLSPETPQGYVTSSFFSDQLTAFEVWIDSGDLSELPEQLPSVLLALSLPQHQLRIFTLLVKYLDASRVAGQRTIRCGVLPYMGRFMAQRPELFLVITVLWMQLIRADPAAGCAEMQRCQGERYFIGLLKLDERATPTTAVEYGQAGGHALRPGACAPPVSPPRGPRPRPRHPRREGRNSRSEGTRHSCRKKILKGDAPSTSPSEIP</sequence>
<dbReference type="SMART" id="SM01302">
    <property type="entry name" value="Raptor_N"/>
    <property type="match status" value="1"/>
</dbReference>
<accession>S9U188</accession>
<dbReference type="PANTHER" id="PTHR12848:SF19">
    <property type="entry name" value="RAPTOR N-TERMINAL CASPASE-LIKE DOMAIN-CONTAINING PROTEIN"/>
    <property type="match status" value="1"/>
</dbReference>
<evidence type="ECO:0000259" key="3">
    <source>
        <dbReference type="SMART" id="SM01302"/>
    </source>
</evidence>
<dbReference type="PANTHER" id="PTHR12848">
    <property type="entry name" value="REGULATORY-ASSOCIATED PROTEIN OF MTOR"/>
    <property type="match status" value="1"/>
</dbReference>
<keyword evidence="1" id="KW-0677">Repeat</keyword>
<dbReference type="GO" id="GO:0005737">
    <property type="term" value="C:cytoplasm"/>
    <property type="evidence" value="ECO:0007669"/>
    <property type="project" value="TreeGrafter"/>
</dbReference>
<dbReference type="InterPro" id="IPR004083">
    <property type="entry name" value="Raptor"/>
</dbReference>
<feature type="region of interest" description="Disordered" evidence="2">
    <location>
        <begin position="482"/>
        <end position="542"/>
    </location>
</feature>
<dbReference type="AlphaFoldDB" id="S9U188"/>
<feature type="compositionally biased region" description="Basic and acidic residues" evidence="2">
    <location>
        <begin position="511"/>
        <end position="521"/>
    </location>
</feature>
<dbReference type="GO" id="GO:0031929">
    <property type="term" value="P:TOR signaling"/>
    <property type="evidence" value="ECO:0007669"/>
    <property type="project" value="InterPro"/>
</dbReference>
<name>S9U188_9TRYP</name>
<protein>
    <recommendedName>
        <fullName evidence="3">Raptor N-terminal CASPase-like domain-containing protein</fullName>
    </recommendedName>
</protein>
<feature type="domain" description="Raptor N-terminal CASPase-like" evidence="3">
    <location>
        <begin position="1"/>
        <end position="164"/>
    </location>
</feature>
<dbReference type="OrthoDB" id="10262360at2759"/>
<organism evidence="4 5">
    <name type="scientific">Strigomonas culicis</name>
    <dbReference type="NCBI Taxonomy" id="28005"/>
    <lineage>
        <taxon>Eukaryota</taxon>
        <taxon>Discoba</taxon>
        <taxon>Euglenozoa</taxon>
        <taxon>Kinetoplastea</taxon>
        <taxon>Metakinetoplastina</taxon>
        <taxon>Trypanosomatida</taxon>
        <taxon>Trypanosomatidae</taxon>
        <taxon>Strigomonadinae</taxon>
        <taxon>Strigomonas</taxon>
    </lineage>
</organism>
<keyword evidence="5" id="KW-1185">Reference proteome</keyword>
<evidence type="ECO:0000313" key="4">
    <source>
        <dbReference type="EMBL" id="EPY22663.1"/>
    </source>
</evidence>
<dbReference type="EMBL" id="ATMH01008185">
    <property type="protein sequence ID" value="EPY22663.1"/>
    <property type="molecule type" value="Genomic_DNA"/>
</dbReference>
<reference evidence="4 5" key="1">
    <citation type="journal article" date="2013" name="PLoS ONE">
        <title>Predicting the Proteins of Angomonas deanei, Strigomonas culicis and Their Respective Endosymbionts Reveals New Aspects of the Trypanosomatidae Family.</title>
        <authorList>
            <person name="Motta M.C."/>
            <person name="Martins A.C."/>
            <person name="de Souza S.S."/>
            <person name="Catta-Preta C.M."/>
            <person name="Silva R."/>
            <person name="Klein C.C."/>
            <person name="de Almeida L.G."/>
            <person name="de Lima Cunha O."/>
            <person name="Ciapina L.P."/>
            <person name="Brocchi M."/>
            <person name="Colabardini A.C."/>
            <person name="de Araujo Lima B."/>
            <person name="Machado C.R."/>
            <person name="de Almeida Soares C.M."/>
            <person name="Probst C.M."/>
            <person name="de Menezes C.B."/>
            <person name="Thompson C.E."/>
            <person name="Bartholomeu D.C."/>
            <person name="Gradia D.F."/>
            <person name="Pavoni D.P."/>
            <person name="Grisard E.C."/>
            <person name="Fantinatti-Garboggini F."/>
            <person name="Marchini F.K."/>
            <person name="Rodrigues-Luiz G.F."/>
            <person name="Wagner G."/>
            <person name="Goldman G.H."/>
            <person name="Fietto J.L."/>
            <person name="Elias M.C."/>
            <person name="Goldman M.H."/>
            <person name="Sagot M.F."/>
            <person name="Pereira M."/>
            <person name="Stoco P.H."/>
            <person name="de Mendonca-Neto R.P."/>
            <person name="Teixeira S.M."/>
            <person name="Maciel T.E."/>
            <person name="de Oliveira Mendes T.A."/>
            <person name="Urmenyi T.P."/>
            <person name="de Souza W."/>
            <person name="Schenkman S."/>
            <person name="de Vasconcelos A.T."/>
        </authorList>
    </citation>
    <scope>NUCLEOTIDE SEQUENCE [LARGE SCALE GENOMIC DNA]</scope>
</reference>
<dbReference type="InterPro" id="IPR029347">
    <property type="entry name" value="Raptor_N"/>
</dbReference>
<feature type="compositionally biased region" description="Basic residues" evidence="2">
    <location>
        <begin position="501"/>
        <end position="510"/>
    </location>
</feature>